<gene>
    <name evidence="2" type="ORF">SAMN05216598_3145</name>
</gene>
<feature type="signal peptide" evidence="1">
    <location>
        <begin position="1"/>
        <end position="19"/>
    </location>
</feature>
<dbReference type="InterPro" id="IPR016875">
    <property type="entry name" value="UCP028200"/>
</dbReference>
<feature type="chain" id="PRO_5009263786" description="Lipoprotein" evidence="1">
    <location>
        <begin position="20"/>
        <end position="286"/>
    </location>
</feature>
<dbReference type="Proteomes" id="UP000199524">
    <property type="component" value="Chromosome I"/>
</dbReference>
<evidence type="ECO:0000313" key="3">
    <source>
        <dbReference type="Proteomes" id="UP000199524"/>
    </source>
</evidence>
<organism evidence="2 3">
    <name type="scientific">Pseudomonas asplenii</name>
    <dbReference type="NCBI Taxonomy" id="53407"/>
    <lineage>
        <taxon>Bacteria</taxon>
        <taxon>Pseudomonadati</taxon>
        <taxon>Pseudomonadota</taxon>
        <taxon>Gammaproteobacteria</taxon>
        <taxon>Pseudomonadales</taxon>
        <taxon>Pseudomonadaceae</taxon>
        <taxon>Pseudomonas</taxon>
    </lineage>
</organism>
<evidence type="ECO:0000256" key="1">
    <source>
        <dbReference type="SAM" id="SignalP"/>
    </source>
</evidence>
<evidence type="ECO:0008006" key="4">
    <source>
        <dbReference type="Google" id="ProtNLM"/>
    </source>
</evidence>
<dbReference type="PIRSF" id="PIRSF028200">
    <property type="entry name" value="UCP028200"/>
    <property type="match status" value="1"/>
</dbReference>
<dbReference type="EMBL" id="LT629777">
    <property type="protein sequence ID" value="SDS89215.1"/>
    <property type="molecule type" value="Genomic_DNA"/>
</dbReference>
<dbReference type="AlphaFoldDB" id="A0A1H1VWW6"/>
<evidence type="ECO:0000313" key="2">
    <source>
        <dbReference type="EMBL" id="SDS89215.1"/>
    </source>
</evidence>
<dbReference type="RefSeq" id="WP_090206310.1">
    <property type="nucleotide sequence ID" value="NZ_LT629777.1"/>
</dbReference>
<keyword evidence="1" id="KW-0732">Signal</keyword>
<protein>
    <recommendedName>
        <fullName evidence="4">Lipoprotein</fullName>
    </recommendedName>
</protein>
<dbReference type="Pfam" id="PF19795">
    <property type="entry name" value="DUF6279"/>
    <property type="match status" value="1"/>
</dbReference>
<sequence length="286" mass="32971">MSCRRALLLCCLILSLAVAACSRVGLAYRNLDVIIPWTLGDYIDMHREQKGWLNERLKEHLQWHCTTQLPGYLQWLDRVQGMVENGQVNDAQLQARTAEARAAIAQVARQITPSASELLKGLDDRQVAEMNAAFAKEQRERQAEYVAPPLAEQIRDRGERMSKRLKAWIGPLSLGQQQRVIAWSTALGEQNRLWIANRAYWQTQLSEAVAERQSADFEQRIGQLLQHQNSLWTAEYRQAYEHTERETRSLIVDLMAESSPTQRQLLLKRIADLRRDFSEMKCLKDS</sequence>
<reference evidence="3" key="1">
    <citation type="submission" date="2016-10" db="EMBL/GenBank/DDBJ databases">
        <authorList>
            <person name="Varghese N."/>
            <person name="Submissions S."/>
        </authorList>
    </citation>
    <scope>NUCLEOTIDE SEQUENCE [LARGE SCALE GENOMIC DNA]</scope>
    <source>
        <strain evidence="3">ATCC 23835</strain>
    </source>
</reference>
<dbReference type="PROSITE" id="PS51257">
    <property type="entry name" value="PROKAR_LIPOPROTEIN"/>
    <property type="match status" value="1"/>
</dbReference>
<proteinExistence type="predicted"/>
<name>A0A1H1VWW6_9PSED</name>
<keyword evidence="3" id="KW-1185">Reference proteome</keyword>
<dbReference type="GeneID" id="300208094"/>
<accession>A0A1H1VWW6</accession>